<reference evidence="1" key="2">
    <citation type="submission" date="2020-09" db="EMBL/GenBank/DDBJ databases">
        <authorList>
            <person name="Sun Q."/>
            <person name="Ohkuma M."/>
        </authorList>
    </citation>
    <scope>NUCLEOTIDE SEQUENCE</scope>
    <source>
        <strain evidence="1">JCM 19018</strain>
    </source>
</reference>
<comment type="caution">
    <text evidence="1">The sequence shown here is derived from an EMBL/GenBank/DDBJ whole genome shotgun (WGS) entry which is preliminary data.</text>
</comment>
<dbReference type="RefSeq" id="WP_188980730.1">
    <property type="nucleotide sequence ID" value="NZ_BMPD01000011.1"/>
</dbReference>
<organism evidence="1 2">
    <name type="scientific">Haloarcula sebkhae</name>
    <dbReference type="NCBI Taxonomy" id="932660"/>
    <lineage>
        <taxon>Archaea</taxon>
        <taxon>Methanobacteriati</taxon>
        <taxon>Methanobacteriota</taxon>
        <taxon>Stenosarchaea group</taxon>
        <taxon>Halobacteria</taxon>
        <taxon>Halobacteriales</taxon>
        <taxon>Haloarculaceae</taxon>
        <taxon>Haloarcula</taxon>
    </lineage>
</organism>
<reference evidence="1" key="1">
    <citation type="journal article" date="2014" name="Int. J. Syst. Evol. Microbiol.">
        <title>Complete genome sequence of Corynebacterium casei LMG S-19264T (=DSM 44701T), isolated from a smear-ripened cheese.</title>
        <authorList>
            <consortium name="US DOE Joint Genome Institute (JGI-PGF)"/>
            <person name="Walter F."/>
            <person name="Albersmeier A."/>
            <person name="Kalinowski J."/>
            <person name="Ruckert C."/>
        </authorList>
    </citation>
    <scope>NUCLEOTIDE SEQUENCE</scope>
    <source>
        <strain evidence="1">JCM 19018</strain>
    </source>
</reference>
<evidence type="ECO:0000313" key="1">
    <source>
        <dbReference type="EMBL" id="GGK83935.1"/>
    </source>
</evidence>
<name>A0A830EX16_9EURY</name>
<proteinExistence type="predicted"/>
<dbReference type="Proteomes" id="UP000614221">
    <property type="component" value="Unassembled WGS sequence"/>
</dbReference>
<dbReference type="AlphaFoldDB" id="A0A830EX16"/>
<gene>
    <name evidence="1" type="ORF">GCM10009067_40130</name>
</gene>
<sequence>MADDIDNSVDDLIEIGDHAEELDGENEVPLSELSNPSFTEGYTNFDQYKSFLGKVHGLWSRRSLMRFQTLHLMSTSQNTRCSLIKTR</sequence>
<evidence type="ECO:0000313" key="2">
    <source>
        <dbReference type="Proteomes" id="UP000614221"/>
    </source>
</evidence>
<dbReference type="EMBL" id="BMPD01000011">
    <property type="protein sequence ID" value="GGK83935.1"/>
    <property type="molecule type" value="Genomic_DNA"/>
</dbReference>
<protein>
    <submittedName>
        <fullName evidence="1">Uncharacterized protein</fullName>
    </submittedName>
</protein>
<accession>A0A830EX16</accession>